<evidence type="ECO:0008006" key="3">
    <source>
        <dbReference type="Google" id="ProtNLM"/>
    </source>
</evidence>
<dbReference type="AlphaFoldDB" id="A0A3D9SVA5"/>
<evidence type="ECO:0000313" key="1">
    <source>
        <dbReference type="EMBL" id="REE99899.1"/>
    </source>
</evidence>
<dbReference type="Gene3D" id="3.50.30.30">
    <property type="match status" value="1"/>
</dbReference>
<comment type="caution">
    <text evidence="1">The sequence shown here is derived from an EMBL/GenBank/DDBJ whole genome shotgun (WGS) entry which is preliminary data.</text>
</comment>
<dbReference type="Gene3D" id="3.40.630.10">
    <property type="entry name" value="Zn peptidases"/>
    <property type="match status" value="2"/>
</dbReference>
<reference evidence="1 2" key="1">
    <citation type="submission" date="2018-08" db="EMBL/GenBank/DDBJ databases">
        <title>Sequencing the genomes of 1000 actinobacteria strains.</title>
        <authorList>
            <person name="Klenk H.-P."/>
        </authorList>
    </citation>
    <scope>NUCLEOTIDE SEQUENCE [LARGE SCALE GENOMIC DNA]</scope>
    <source>
        <strain evidence="1 2">DSM 43927</strain>
    </source>
</reference>
<evidence type="ECO:0000313" key="2">
    <source>
        <dbReference type="Proteomes" id="UP000256661"/>
    </source>
</evidence>
<keyword evidence="2" id="KW-1185">Reference proteome</keyword>
<proteinExistence type="predicted"/>
<dbReference type="Proteomes" id="UP000256661">
    <property type="component" value="Unassembled WGS sequence"/>
</dbReference>
<dbReference type="InterPro" id="IPR006311">
    <property type="entry name" value="TAT_signal"/>
</dbReference>
<dbReference type="OrthoDB" id="1936983at2"/>
<dbReference type="RefSeq" id="WP_116025123.1">
    <property type="nucleotide sequence ID" value="NZ_QTTT01000001.1"/>
</dbReference>
<name>A0A3D9SVA5_9ACTN</name>
<sequence>MSVDPDPSGGLTRRAVLTGGAATAAGLAFGSWFAPSAAARTSPSWPNATLTGEAARRVDPAQFLPWEQIHTWQESADAVGLRATGTPSHHAYVDRLAERMERVGIRDIRTDQVPLERWDPSQWSLDVVGGQDAGPAEVAWYVPYSGDTGPEGVTAPLATQPRSGTIGLVTIKPPGIPFLLMDLIDWDAPWQPHHAPGYNPLALYDRPWIGGIPAQGTLDTYKEAGAVGLIIVLDLPPEIARGQYLPYDGKIRGIPSLIVDRDTGARLKKVADARGEVRLRLQATVTETTTPNVYGVIPGASDELVMLQSHTDGTNGIEENGPEGILAMAQYLSRIPSQQLPRSVLVLMTTGHMAGTIGTDTFLRRHADGLVARTAAAMSLEHLGARAWLPDADGDYHIAPDPEPAICFTSPHPAIIAAARRAHLRSRTGDARVMRPFLPDLERRESPSGFWWPGDGEGLWRIAALPSLQFITGPTYLLNADMPTMRFVDTHAMRRQAIAFTDAALELARTPRHDLRERRIDDPSFVLDVLRRFGLA</sequence>
<dbReference type="EMBL" id="QTTT01000001">
    <property type="protein sequence ID" value="REE99899.1"/>
    <property type="molecule type" value="Genomic_DNA"/>
</dbReference>
<protein>
    <recommendedName>
        <fullName evidence="3">Peptidase M28-like protein</fullName>
    </recommendedName>
</protein>
<dbReference type="SUPFAM" id="SSF53187">
    <property type="entry name" value="Zn-dependent exopeptidases"/>
    <property type="match status" value="1"/>
</dbReference>
<gene>
    <name evidence="1" type="ORF">DFJ69_5416</name>
</gene>
<accession>A0A3D9SVA5</accession>
<dbReference type="PROSITE" id="PS51318">
    <property type="entry name" value="TAT"/>
    <property type="match status" value="1"/>
</dbReference>
<organism evidence="1 2">
    <name type="scientific">Thermomonospora umbrina</name>
    <dbReference type="NCBI Taxonomy" id="111806"/>
    <lineage>
        <taxon>Bacteria</taxon>
        <taxon>Bacillati</taxon>
        <taxon>Actinomycetota</taxon>
        <taxon>Actinomycetes</taxon>
        <taxon>Streptosporangiales</taxon>
        <taxon>Thermomonosporaceae</taxon>
        <taxon>Thermomonospora</taxon>
    </lineage>
</organism>